<evidence type="ECO:0000313" key="7">
    <source>
        <dbReference type="EMBL" id="MFC5464235.1"/>
    </source>
</evidence>
<dbReference type="PRINTS" id="PR00419">
    <property type="entry name" value="ADXRDTASE"/>
</dbReference>
<evidence type="ECO:0000256" key="4">
    <source>
        <dbReference type="ARBA" id="ARBA00029440"/>
    </source>
</evidence>
<dbReference type="SUPFAM" id="SSF51971">
    <property type="entry name" value="Nucleotide-binding domain"/>
    <property type="match status" value="1"/>
</dbReference>
<gene>
    <name evidence="7" type="ORF">ACFPM4_05615</name>
</gene>
<reference evidence="8" key="1">
    <citation type="journal article" date="2019" name="Int. J. Syst. Evol. Microbiol.">
        <title>The Global Catalogue of Microorganisms (GCM) 10K type strain sequencing project: providing services to taxonomists for standard genome sequencing and annotation.</title>
        <authorList>
            <consortium name="The Broad Institute Genomics Platform"/>
            <consortium name="The Broad Institute Genome Sequencing Center for Infectious Disease"/>
            <person name="Wu L."/>
            <person name="Ma J."/>
        </authorList>
    </citation>
    <scope>NUCLEOTIDE SEQUENCE [LARGE SCALE GENOMIC DNA]</scope>
    <source>
        <strain evidence="8">CGMCC 1.12237</strain>
    </source>
</reference>
<evidence type="ECO:0000259" key="6">
    <source>
        <dbReference type="Pfam" id="PF14691"/>
    </source>
</evidence>
<dbReference type="InterPro" id="IPR009051">
    <property type="entry name" value="Helical_ferredxn"/>
</dbReference>
<dbReference type="Pfam" id="PF07992">
    <property type="entry name" value="Pyr_redox_2"/>
    <property type="match status" value="1"/>
</dbReference>
<protein>
    <submittedName>
        <fullName evidence="7">Glutamate synthase subunit beta</fullName>
    </submittedName>
</protein>
<dbReference type="Gene3D" id="1.10.1060.10">
    <property type="entry name" value="Alpha-helical ferredoxin"/>
    <property type="match status" value="1"/>
</dbReference>
<comment type="caution">
    <text evidence="7">The sequence shown here is derived from an EMBL/GenBank/DDBJ whole genome shotgun (WGS) entry which is preliminary data.</text>
</comment>
<evidence type="ECO:0000313" key="8">
    <source>
        <dbReference type="Proteomes" id="UP001596147"/>
    </source>
</evidence>
<sequence length="490" mass="54451">MGKITGFMDYKRGSLDYRDPKERVKDWKEIALLPSEEKLKEQASRCMDCAVPFCQNGSEIAGMTTGCPVYNLIPEWNDLVYKGDWKRAYERLHRTNPFPEFTGRACPAPCEAGCIASLVEDSVTIKNIERAIIDRAFDEGWVQPRIPTQRTGKKVAVIGSGPAGLASASELNQFGHSVTVFERSDRIGGLLTYGIPKMKIEQHVVDRRVKLLKAEGIEFRTNMEVGKQITVQQLLSEYDAVILCIGSTRPRDLKIPGRELQGIHFAMDYLHANTKSLLDSNLQDGNFISTEGKNVIVIGGGDTATDCISTAVRQNCKSLIQFDIYAKRPFSRDIDNPWPQYPIIHKVDSGQEEATTMFGRDPRAYSTSALEFIGDDNGRVVAVKSSEIHSYKNEKGEKIRESIPGTETVWNADVVLLAIGFEGPEQQLLNQLGIATNHRTNIAVSKGDYATNQPGVFSAGDARRGQSLIVWAIQEGKEAALECHDYIMNK</sequence>
<name>A0ABW0LEU3_9BACI</name>
<dbReference type="Proteomes" id="UP001596147">
    <property type="component" value="Unassembled WGS sequence"/>
</dbReference>
<feature type="domain" description="Dihydroprymidine dehydrogenase" evidence="6">
    <location>
        <begin position="23"/>
        <end position="140"/>
    </location>
</feature>
<dbReference type="Pfam" id="PF14691">
    <property type="entry name" value="Fer4_20"/>
    <property type="match status" value="1"/>
</dbReference>
<organism evidence="7 8">
    <name type="scientific">Lederbergia graminis</name>
    <dbReference type="NCBI Taxonomy" id="735518"/>
    <lineage>
        <taxon>Bacteria</taxon>
        <taxon>Bacillati</taxon>
        <taxon>Bacillota</taxon>
        <taxon>Bacilli</taxon>
        <taxon>Bacillales</taxon>
        <taxon>Bacillaceae</taxon>
        <taxon>Lederbergia</taxon>
    </lineage>
</organism>
<keyword evidence="1" id="KW-0028">Amino-acid biosynthesis</keyword>
<dbReference type="InterPro" id="IPR051394">
    <property type="entry name" value="Glutamate_Synthase"/>
</dbReference>
<dbReference type="Gene3D" id="3.50.50.60">
    <property type="entry name" value="FAD/NAD(P)-binding domain"/>
    <property type="match status" value="2"/>
</dbReference>
<keyword evidence="3" id="KW-0314">Glutamate biosynthesis</keyword>
<evidence type="ECO:0000256" key="1">
    <source>
        <dbReference type="ARBA" id="ARBA00022605"/>
    </source>
</evidence>
<dbReference type="NCBIfam" id="TIGR01317">
    <property type="entry name" value="GOGAT_sm_gam"/>
    <property type="match status" value="1"/>
</dbReference>
<proteinExistence type="predicted"/>
<dbReference type="SUPFAM" id="SSF51905">
    <property type="entry name" value="FAD/NAD(P)-binding domain"/>
    <property type="match status" value="1"/>
</dbReference>
<keyword evidence="8" id="KW-1185">Reference proteome</keyword>
<dbReference type="InterPro" id="IPR006005">
    <property type="entry name" value="Glut_synth_ssu1"/>
</dbReference>
<keyword evidence="2" id="KW-0560">Oxidoreductase</keyword>
<comment type="pathway">
    <text evidence="4">Amino-acid biosynthesis.</text>
</comment>
<dbReference type="RefSeq" id="WP_382348807.1">
    <property type="nucleotide sequence ID" value="NZ_JBHSMC010000003.1"/>
</dbReference>
<evidence type="ECO:0000256" key="2">
    <source>
        <dbReference type="ARBA" id="ARBA00023002"/>
    </source>
</evidence>
<feature type="domain" description="FAD/NAD(P)-binding" evidence="5">
    <location>
        <begin position="153"/>
        <end position="476"/>
    </location>
</feature>
<dbReference type="PANTHER" id="PTHR43100:SF1">
    <property type="entry name" value="GLUTAMATE SYNTHASE [NADPH] SMALL CHAIN"/>
    <property type="match status" value="1"/>
</dbReference>
<dbReference type="InterPro" id="IPR036188">
    <property type="entry name" value="FAD/NAD-bd_sf"/>
</dbReference>
<dbReference type="InterPro" id="IPR028261">
    <property type="entry name" value="DPD_II"/>
</dbReference>
<dbReference type="SUPFAM" id="SSF46548">
    <property type="entry name" value="alpha-helical ferredoxin"/>
    <property type="match status" value="1"/>
</dbReference>
<evidence type="ECO:0000259" key="5">
    <source>
        <dbReference type="Pfam" id="PF07992"/>
    </source>
</evidence>
<dbReference type="PANTHER" id="PTHR43100">
    <property type="entry name" value="GLUTAMATE SYNTHASE [NADPH] SMALL CHAIN"/>
    <property type="match status" value="1"/>
</dbReference>
<accession>A0ABW0LEU3</accession>
<dbReference type="EMBL" id="JBHSMC010000003">
    <property type="protein sequence ID" value="MFC5464235.1"/>
    <property type="molecule type" value="Genomic_DNA"/>
</dbReference>
<evidence type="ECO:0000256" key="3">
    <source>
        <dbReference type="ARBA" id="ARBA00023164"/>
    </source>
</evidence>
<dbReference type="InterPro" id="IPR023753">
    <property type="entry name" value="FAD/NAD-binding_dom"/>
</dbReference>